<dbReference type="AlphaFoldDB" id="I9F945"/>
<feature type="compositionally biased region" description="Basic and acidic residues" evidence="7">
    <location>
        <begin position="164"/>
        <end position="173"/>
    </location>
</feature>
<evidence type="ECO:0000256" key="2">
    <source>
        <dbReference type="ARBA" id="ARBA00022475"/>
    </source>
</evidence>
<comment type="caution">
    <text evidence="11">The sequence shown here is derived from an EMBL/GenBank/DDBJ whole genome shotgun (WGS) entry which is preliminary data.</text>
</comment>
<evidence type="ECO:0000256" key="3">
    <source>
        <dbReference type="ARBA" id="ARBA00022692"/>
    </source>
</evidence>
<dbReference type="InterPro" id="IPR028250">
    <property type="entry name" value="DsbDN"/>
</dbReference>
<evidence type="ECO:0000256" key="8">
    <source>
        <dbReference type="SAM" id="Phobius"/>
    </source>
</evidence>
<dbReference type="Proteomes" id="UP000003741">
    <property type="component" value="Unassembled WGS sequence"/>
</dbReference>
<dbReference type="GO" id="GO:0017004">
    <property type="term" value="P:cytochrome complex assembly"/>
    <property type="evidence" value="ECO:0007669"/>
    <property type="project" value="UniProtKB-KW"/>
</dbReference>
<feature type="chain" id="PRO_5003720174" description="Thioredoxin domain-containing protein" evidence="9">
    <location>
        <begin position="19"/>
        <end position="685"/>
    </location>
</feature>
<dbReference type="GO" id="GO:0045454">
    <property type="term" value="P:cell redox homeostasis"/>
    <property type="evidence" value="ECO:0007669"/>
    <property type="project" value="TreeGrafter"/>
</dbReference>
<feature type="transmembrane region" description="Helical" evidence="8">
    <location>
        <begin position="353"/>
        <end position="381"/>
    </location>
</feature>
<gene>
    <name evidence="11" type="ORF">HMPREF1062_03116</name>
</gene>
<keyword evidence="3 8" id="KW-0812">Transmembrane</keyword>
<dbReference type="PATRIC" id="fig|997874.3.peg.3204"/>
<evidence type="ECO:0000313" key="12">
    <source>
        <dbReference type="Proteomes" id="UP000003741"/>
    </source>
</evidence>
<organism evidence="11 12">
    <name type="scientific">Bacteroides cellulosilyticus CL02T12C19</name>
    <dbReference type="NCBI Taxonomy" id="997874"/>
    <lineage>
        <taxon>Bacteria</taxon>
        <taxon>Pseudomonadati</taxon>
        <taxon>Bacteroidota</taxon>
        <taxon>Bacteroidia</taxon>
        <taxon>Bacteroidales</taxon>
        <taxon>Bacteroidaceae</taxon>
        <taxon>Bacteroides</taxon>
    </lineage>
</organism>
<dbReference type="PANTHER" id="PTHR32234:SF0">
    <property type="entry name" value="THIOL:DISULFIDE INTERCHANGE PROTEIN DSBD"/>
    <property type="match status" value="1"/>
</dbReference>
<dbReference type="OrthoDB" id="9811036at2"/>
<sequence>MRKILSICLLLIAVVAQAQIQEPVKFKSELKTLAAGEAEIVFTATIDKGWHVYSTDLGDGGPISATFNVEKISGATVVGKLQPKGKEIASYDKLFEMNVRYFESTAQFVQKLKLTGGDYKIEGFLEFGACNDENCLPPTQVEFNFSGKAEAAKGAAAATPAEKVTARAEDTKPETQPASQTVTPADTASTGIIGGADGPTDINVAGNIDLWKPVINDLQSYGETTSQEDMSWFYIFITGFLGGLLALFTPCVWPIIPMTVSFFLKRSKDKKKGIRDAWTYGASIVVIYVTLGLAITLIFGASALNALSTNAVFNILFCLMLVVFAASFFGAFELTLPSKWSNAVDSKAEATSGLLSIFLMAFTLSLVSFSCTGPIIGFLLVQVSTTGSVVAPAIGMLGFAIALALPFTLFALFPSWLKSMPKSGGWMNVIKVTLGFLELAFALKFLSVADLAYGWRILDRETFLALWIVLFALLGFYLLGKIKFPHDDDDTKVGVGRFFMALFSLAFAVYMVPGLWGAPLKAVSAFAPPMQTQDFNLYNNEVHAKFDDYDLGMEYARQHGKPVMLDFTGYGCVNCRKMELAVWTDSKVSDIINNDYVLITLYVDNKTPLTSPVKVTENGRERTLRTVGDKWSYLQRVKFGANAQPFYVLIDNEGRPLNKSYSYDEDIPKYIEFLQTGLENYKKGK</sequence>
<proteinExistence type="predicted"/>
<name>I9F945_9BACE</name>
<dbReference type="RefSeq" id="WP_007217571.1">
    <property type="nucleotide sequence ID" value="NZ_CAXSMJ010000003.1"/>
</dbReference>
<dbReference type="Pfam" id="PF11412">
    <property type="entry name" value="DsbD_N"/>
    <property type="match status" value="1"/>
</dbReference>
<feature type="transmembrane region" description="Helical" evidence="8">
    <location>
        <begin position="232"/>
        <end position="256"/>
    </location>
</feature>
<keyword evidence="9" id="KW-0732">Signal</keyword>
<keyword evidence="4" id="KW-0201">Cytochrome c-type biogenesis</keyword>
<evidence type="ECO:0000256" key="1">
    <source>
        <dbReference type="ARBA" id="ARBA00004651"/>
    </source>
</evidence>
<evidence type="ECO:0000259" key="10">
    <source>
        <dbReference type="PROSITE" id="PS51352"/>
    </source>
</evidence>
<dbReference type="GO" id="GO:0015035">
    <property type="term" value="F:protein-disulfide reductase activity"/>
    <property type="evidence" value="ECO:0007669"/>
    <property type="project" value="TreeGrafter"/>
</dbReference>
<dbReference type="InterPro" id="IPR003834">
    <property type="entry name" value="Cyt_c_assmbl_TM_dom"/>
</dbReference>
<feature type="transmembrane region" description="Helical" evidence="8">
    <location>
        <begin position="494"/>
        <end position="516"/>
    </location>
</feature>
<feature type="domain" description="Thioredoxin" evidence="10">
    <location>
        <begin position="521"/>
        <end position="679"/>
    </location>
</feature>
<dbReference type="InterPro" id="IPR036249">
    <property type="entry name" value="Thioredoxin-like_sf"/>
</dbReference>
<feature type="transmembrane region" description="Helical" evidence="8">
    <location>
        <begin position="463"/>
        <end position="482"/>
    </location>
</feature>
<accession>I9F945</accession>
<dbReference type="Gene3D" id="3.40.30.10">
    <property type="entry name" value="Glutaredoxin"/>
    <property type="match status" value="1"/>
</dbReference>
<feature type="transmembrane region" description="Helical" evidence="8">
    <location>
        <begin position="393"/>
        <end position="413"/>
    </location>
</feature>
<dbReference type="Gene3D" id="2.60.40.1250">
    <property type="entry name" value="Thiol:disulfide interchange protein DsbD, N-terminal domain"/>
    <property type="match status" value="1"/>
</dbReference>
<keyword evidence="2" id="KW-1003">Cell membrane</keyword>
<evidence type="ECO:0000256" key="9">
    <source>
        <dbReference type="SAM" id="SignalP"/>
    </source>
</evidence>
<keyword evidence="12" id="KW-1185">Reference proteome</keyword>
<keyword evidence="6 8" id="KW-0472">Membrane</keyword>
<keyword evidence="5 8" id="KW-1133">Transmembrane helix</keyword>
<feature type="transmembrane region" description="Helical" evidence="8">
    <location>
        <begin position="425"/>
        <end position="443"/>
    </location>
</feature>
<dbReference type="SUPFAM" id="SSF52833">
    <property type="entry name" value="Thioredoxin-like"/>
    <property type="match status" value="1"/>
</dbReference>
<dbReference type="GO" id="GO:0005886">
    <property type="term" value="C:plasma membrane"/>
    <property type="evidence" value="ECO:0007669"/>
    <property type="project" value="UniProtKB-SubCell"/>
</dbReference>
<evidence type="ECO:0000256" key="7">
    <source>
        <dbReference type="SAM" id="MobiDB-lite"/>
    </source>
</evidence>
<evidence type="ECO:0000256" key="5">
    <source>
        <dbReference type="ARBA" id="ARBA00022989"/>
    </source>
</evidence>
<protein>
    <recommendedName>
        <fullName evidence="10">Thioredoxin domain-containing protein</fullName>
    </recommendedName>
</protein>
<dbReference type="PANTHER" id="PTHR32234">
    <property type="entry name" value="THIOL:DISULFIDE INTERCHANGE PROTEIN DSBD"/>
    <property type="match status" value="1"/>
</dbReference>
<reference evidence="11 12" key="1">
    <citation type="submission" date="2012-02" db="EMBL/GenBank/DDBJ databases">
        <title>The Genome Sequence of Bacteroides cellulosilyticus CL02T12C19.</title>
        <authorList>
            <consortium name="The Broad Institute Genome Sequencing Platform"/>
            <person name="Earl A."/>
            <person name="Ward D."/>
            <person name="Feldgarden M."/>
            <person name="Gevers D."/>
            <person name="Zitomersky N.L."/>
            <person name="Coyne M.J."/>
            <person name="Comstock L.E."/>
            <person name="Young S.K."/>
            <person name="Zeng Q."/>
            <person name="Gargeya S."/>
            <person name="Fitzgerald M."/>
            <person name="Haas B."/>
            <person name="Abouelleil A."/>
            <person name="Alvarado L."/>
            <person name="Arachchi H.M."/>
            <person name="Berlin A."/>
            <person name="Chapman S.B."/>
            <person name="Gearin G."/>
            <person name="Goldberg J."/>
            <person name="Griggs A."/>
            <person name="Gujja S."/>
            <person name="Hansen M."/>
            <person name="Heiman D."/>
            <person name="Howarth C."/>
            <person name="Larimer J."/>
            <person name="Lui A."/>
            <person name="MacDonald P.J.P."/>
            <person name="McCowen C."/>
            <person name="Montmayeur A."/>
            <person name="Murphy C."/>
            <person name="Neiman D."/>
            <person name="Pearson M."/>
            <person name="Priest M."/>
            <person name="Roberts A."/>
            <person name="Saif S."/>
            <person name="Shea T."/>
            <person name="Sisk P."/>
            <person name="Stolte C."/>
            <person name="Sykes S."/>
            <person name="Wortman J."/>
            <person name="Nusbaum C."/>
            <person name="Birren B."/>
        </authorList>
    </citation>
    <scope>NUCLEOTIDE SEQUENCE [LARGE SCALE GENOMIC DNA]</scope>
    <source>
        <strain evidence="11 12">CL02T12C19</strain>
    </source>
</reference>
<evidence type="ECO:0000256" key="4">
    <source>
        <dbReference type="ARBA" id="ARBA00022748"/>
    </source>
</evidence>
<dbReference type="Pfam" id="PF13899">
    <property type="entry name" value="Thioredoxin_7"/>
    <property type="match status" value="1"/>
</dbReference>
<dbReference type="HOGENOM" id="CLU_015841_0_0_10"/>
<feature type="compositionally biased region" description="Polar residues" evidence="7">
    <location>
        <begin position="174"/>
        <end position="190"/>
    </location>
</feature>
<dbReference type="EMBL" id="AGXG01000068">
    <property type="protein sequence ID" value="EIY29664.1"/>
    <property type="molecule type" value="Genomic_DNA"/>
</dbReference>
<comment type="subcellular location">
    <subcellularLocation>
        <location evidence="1">Cell membrane</location>
        <topology evidence="1">Multi-pass membrane protein</topology>
    </subcellularLocation>
</comment>
<feature type="transmembrane region" description="Helical" evidence="8">
    <location>
        <begin position="277"/>
        <end position="299"/>
    </location>
</feature>
<dbReference type="Pfam" id="PF02683">
    <property type="entry name" value="DsbD_TM"/>
    <property type="match status" value="1"/>
</dbReference>
<feature type="region of interest" description="Disordered" evidence="7">
    <location>
        <begin position="156"/>
        <end position="190"/>
    </location>
</feature>
<dbReference type="InterPro" id="IPR013766">
    <property type="entry name" value="Thioredoxin_domain"/>
</dbReference>
<evidence type="ECO:0000256" key="6">
    <source>
        <dbReference type="ARBA" id="ARBA00023136"/>
    </source>
</evidence>
<dbReference type="PROSITE" id="PS51352">
    <property type="entry name" value="THIOREDOXIN_2"/>
    <property type="match status" value="1"/>
</dbReference>
<evidence type="ECO:0000313" key="11">
    <source>
        <dbReference type="EMBL" id="EIY29664.1"/>
    </source>
</evidence>
<feature type="transmembrane region" description="Helical" evidence="8">
    <location>
        <begin position="311"/>
        <end position="332"/>
    </location>
</feature>
<feature type="signal peptide" evidence="9">
    <location>
        <begin position="1"/>
        <end position="18"/>
    </location>
</feature>
<dbReference type="InterPro" id="IPR036929">
    <property type="entry name" value="DsbDN_sf"/>
</dbReference>